<feature type="transmembrane region" description="Helical" evidence="10">
    <location>
        <begin position="286"/>
        <end position="306"/>
    </location>
</feature>
<evidence type="ECO:0000256" key="2">
    <source>
        <dbReference type="ARBA" id="ARBA00010794"/>
    </source>
</evidence>
<dbReference type="EMBL" id="GGMS01003145">
    <property type="protein sequence ID" value="MBY72348.1"/>
    <property type="molecule type" value="Transcribed_RNA"/>
</dbReference>
<evidence type="ECO:0000256" key="7">
    <source>
        <dbReference type="ARBA" id="ARBA00022824"/>
    </source>
</evidence>
<dbReference type="GO" id="GO:0005789">
    <property type="term" value="C:endoplasmic reticulum membrane"/>
    <property type="evidence" value="ECO:0007669"/>
    <property type="project" value="UniProtKB-SubCell"/>
</dbReference>
<evidence type="ECO:0000313" key="11">
    <source>
        <dbReference type="EMBL" id="MBY72348.1"/>
    </source>
</evidence>
<evidence type="ECO:0000256" key="6">
    <source>
        <dbReference type="ARBA" id="ARBA00022777"/>
    </source>
</evidence>
<evidence type="ECO:0000256" key="3">
    <source>
        <dbReference type="ARBA" id="ARBA00012132"/>
    </source>
</evidence>
<feature type="transmembrane region" description="Helical" evidence="10">
    <location>
        <begin position="46"/>
        <end position="66"/>
    </location>
</feature>
<dbReference type="PANTHER" id="PTHR13205:SF15">
    <property type="entry name" value="DOLICHOL KINASE"/>
    <property type="match status" value="1"/>
</dbReference>
<feature type="transmembrane region" description="Helical" evidence="10">
    <location>
        <begin position="193"/>
        <end position="213"/>
    </location>
</feature>
<evidence type="ECO:0000256" key="1">
    <source>
        <dbReference type="ARBA" id="ARBA00004477"/>
    </source>
</evidence>
<feature type="transmembrane region" description="Helical" evidence="10">
    <location>
        <begin position="159"/>
        <end position="181"/>
    </location>
</feature>
<keyword evidence="7" id="KW-0256">Endoplasmic reticulum</keyword>
<dbReference type="InterPro" id="IPR032974">
    <property type="entry name" value="Polypren_kinase"/>
</dbReference>
<dbReference type="AlphaFoldDB" id="A0A2S2Q3P1"/>
<comment type="subcellular location">
    <subcellularLocation>
        <location evidence="1">Endoplasmic reticulum membrane</location>
        <topology evidence="1">Multi-pass membrane protein</topology>
    </subcellularLocation>
</comment>
<dbReference type="OrthoDB" id="377083at2759"/>
<feature type="transmembrane region" description="Helical" evidence="10">
    <location>
        <begin position="75"/>
        <end position="91"/>
    </location>
</feature>
<dbReference type="PANTHER" id="PTHR13205">
    <property type="entry name" value="TRANSMEMBRANE PROTEIN 15-RELATED"/>
    <property type="match status" value="1"/>
</dbReference>
<evidence type="ECO:0000256" key="9">
    <source>
        <dbReference type="ARBA" id="ARBA00023136"/>
    </source>
</evidence>
<dbReference type="GO" id="GO:0043048">
    <property type="term" value="P:dolichyl monophosphate biosynthetic process"/>
    <property type="evidence" value="ECO:0007669"/>
    <property type="project" value="TreeGrafter"/>
</dbReference>
<comment type="similarity">
    <text evidence="2">Belongs to the polyprenol kinase family.</text>
</comment>
<dbReference type="EC" id="2.7.1.108" evidence="3"/>
<feature type="transmembrane region" description="Helical" evidence="10">
    <location>
        <begin position="233"/>
        <end position="251"/>
    </location>
</feature>
<keyword evidence="4" id="KW-0808">Transferase</keyword>
<keyword evidence="9 10" id="KW-0472">Membrane</keyword>
<evidence type="ECO:0000256" key="10">
    <source>
        <dbReference type="SAM" id="Phobius"/>
    </source>
</evidence>
<feature type="transmembrane region" description="Helical" evidence="10">
    <location>
        <begin position="21"/>
        <end position="40"/>
    </location>
</feature>
<accession>A0A2S2Q3P1</accession>
<proteinExistence type="inferred from homology"/>
<evidence type="ECO:0000256" key="4">
    <source>
        <dbReference type="ARBA" id="ARBA00022679"/>
    </source>
</evidence>
<reference evidence="11" key="1">
    <citation type="submission" date="2018-04" db="EMBL/GenBank/DDBJ databases">
        <title>Transcriptome assembly of Sipha flava.</title>
        <authorList>
            <person name="Scully E.D."/>
            <person name="Geib S.M."/>
            <person name="Palmer N.A."/>
            <person name="Koch K."/>
            <person name="Bradshaw J."/>
            <person name="Heng-Moss T."/>
            <person name="Sarath G."/>
        </authorList>
    </citation>
    <scope>NUCLEOTIDE SEQUENCE</scope>
</reference>
<sequence>MCVSNSVIILFYFYFRRNAAPGVWLIFLLPCAIIIGFYTYKTDSEPYVISTIVSCGLLVSAVSNVLHCDRFPAKPLSYIVTAAVVAQLLTLYTDLGIGYNVTCAVFCALSYHQLLQSVVSCCPLSFTYGEAAVTTQAVLLFTVASVTNMLVPSHVQTCFGVFTTILQFGIVGVSLFSLAVYKIEILRTSSARFYAVFTVFISVTIVLPLQIVLDANPVLEILNWALKDRYTTILLLYWIGCTAFAFIFVCTQIMSDVKASTSIRKNFHLIVCLVYVPGLVRDPCLLYLASGVAFAIFVLLETLRIAKIPPLGAVLQEGFRVYSDEKDEGPVAFTPIYLLVGCSLPLWIHPQPDVQSLLPLLAGVLSIGIGDTTASVIGFKFGRHKWNGSKKSIEGSIACFTSQALCIIALKYTGLLCDINLMVPLLGAGIITLVEAKTEQVDNLVLPLIFYILLLF</sequence>
<protein>
    <recommendedName>
        <fullName evidence="3">dolichol kinase</fullName>
        <ecNumber evidence="3">2.7.1.108</ecNumber>
    </recommendedName>
</protein>
<keyword evidence="8 10" id="KW-1133">Transmembrane helix</keyword>
<keyword evidence="6 11" id="KW-0418">Kinase</keyword>
<dbReference type="GO" id="GO:0004168">
    <property type="term" value="F:dolichol kinase activity"/>
    <property type="evidence" value="ECO:0007669"/>
    <property type="project" value="UniProtKB-EC"/>
</dbReference>
<organism evidence="11">
    <name type="scientific">Sipha flava</name>
    <name type="common">yellow sugarcane aphid</name>
    <dbReference type="NCBI Taxonomy" id="143950"/>
    <lineage>
        <taxon>Eukaryota</taxon>
        <taxon>Metazoa</taxon>
        <taxon>Ecdysozoa</taxon>
        <taxon>Arthropoda</taxon>
        <taxon>Hexapoda</taxon>
        <taxon>Insecta</taxon>
        <taxon>Pterygota</taxon>
        <taxon>Neoptera</taxon>
        <taxon>Paraneoptera</taxon>
        <taxon>Hemiptera</taxon>
        <taxon>Sternorrhyncha</taxon>
        <taxon>Aphidomorpha</taxon>
        <taxon>Aphidoidea</taxon>
        <taxon>Aphididae</taxon>
        <taxon>Sipha</taxon>
    </lineage>
</organism>
<feature type="transmembrane region" description="Helical" evidence="10">
    <location>
        <begin position="360"/>
        <end position="381"/>
    </location>
</feature>
<evidence type="ECO:0000256" key="8">
    <source>
        <dbReference type="ARBA" id="ARBA00022989"/>
    </source>
</evidence>
<gene>
    <name evidence="11" type="primary">Dolk_0</name>
    <name evidence="11" type="ORF">g.30345</name>
</gene>
<evidence type="ECO:0000256" key="5">
    <source>
        <dbReference type="ARBA" id="ARBA00022692"/>
    </source>
</evidence>
<keyword evidence="5 10" id="KW-0812">Transmembrane</keyword>
<name>A0A2S2Q3P1_9HEMI</name>